<proteinExistence type="predicted"/>
<gene>
    <name evidence="1" type="ORF">SZN_11503</name>
</gene>
<sequence length="35" mass="4092">MRLPIALHLVIGYEQQPLYYCVSCGGYYPVQHFCE</sequence>
<evidence type="ECO:0000313" key="2">
    <source>
        <dbReference type="Proteomes" id="UP000004217"/>
    </source>
</evidence>
<keyword evidence="2" id="KW-1185">Reference proteome</keyword>
<accession>G2G9Y0</accession>
<reference evidence="1 2" key="1">
    <citation type="submission" date="2011-08" db="EMBL/GenBank/DDBJ databases">
        <authorList>
            <person name="Lin Y."/>
            <person name="Hao X."/>
            <person name="Johnstone L."/>
            <person name="Miller S.J."/>
            <person name="Wei G."/>
            <person name="Rensing C."/>
        </authorList>
    </citation>
    <scope>NUCLEOTIDE SEQUENCE [LARGE SCALE GENOMIC DNA]</scope>
    <source>
        <strain evidence="1 2">K42</strain>
    </source>
</reference>
<protein>
    <submittedName>
        <fullName evidence="1">Uncharacterized protein</fullName>
    </submittedName>
</protein>
<comment type="caution">
    <text evidence="1">The sequence shown here is derived from an EMBL/GenBank/DDBJ whole genome shotgun (WGS) entry which is preliminary data.</text>
</comment>
<organism evidence="1 2">
    <name type="scientific">Streptomyces zinciresistens K42</name>
    <dbReference type="NCBI Taxonomy" id="700597"/>
    <lineage>
        <taxon>Bacteria</taxon>
        <taxon>Bacillati</taxon>
        <taxon>Actinomycetota</taxon>
        <taxon>Actinomycetes</taxon>
        <taxon>Kitasatosporales</taxon>
        <taxon>Streptomycetaceae</taxon>
        <taxon>Streptomyces</taxon>
    </lineage>
</organism>
<dbReference type="Proteomes" id="UP000004217">
    <property type="component" value="Unassembled WGS sequence"/>
</dbReference>
<name>G2G9Y0_9ACTN</name>
<evidence type="ECO:0000313" key="1">
    <source>
        <dbReference type="EMBL" id="EGX59691.1"/>
    </source>
</evidence>
<dbReference type="AlphaFoldDB" id="G2G9Y0"/>
<dbReference type="EMBL" id="AGBF01000026">
    <property type="protein sequence ID" value="EGX59691.1"/>
    <property type="molecule type" value="Genomic_DNA"/>
</dbReference>
<dbReference type="PATRIC" id="fig|700597.3.peg.2251"/>